<keyword evidence="3" id="KW-1185">Reference proteome</keyword>
<protein>
    <submittedName>
        <fullName evidence="2">Uncharacterized protein</fullName>
    </submittedName>
</protein>
<name>A0A642USD8_DIURU</name>
<dbReference type="EMBL" id="SWFT01000058">
    <property type="protein sequence ID" value="KAA8904458.1"/>
    <property type="molecule type" value="Genomic_DNA"/>
</dbReference>
<evidence type="ECO:0000313" key="3">
    <source>
        <dbReference type="Proteomes" id="UP000449547"/>
    </source>
</evidence>
<evidence type="ECO:0000313" key="2">
    <source>
        <dbReference type="EMBL" id="KAA8904458.1"/>
    </source>
</evidence>
<feature type="compositionally biased region" description="Polar residues" evidence="1">
    <location>
        <begin position="68"/>
        <end position="81"/>
    </location>
</feature>
<gene>
    <name evidence="2" type="ORF">DIURU_001889</name>
</gene>
<dbReference type="RefSeq" id="XP_034013296.1">
    <property type="nucleotide sequence ID" value="XM_034154481.1"/>
</dbReference>
<organism evidence="2 3">
    <name type="scientific">Diutina rugosa</name>
    <name type="common">Yeast</name>
    <name type="synonym">Candida rugosa</name>
    <dbReference type="NCBI Taxonomy" id="5481"/>
    <lineage>
        <taxon>Eukaryota</taxon>
        <taxon>Fungi</taxon>
        <taxon>Dikarya</taxon>
        <taxon>Ascomycota</taxon>
        <taxon>Saccharomycotina</taxon>
        <taxon>Pichiomycetes</taxon>
        <taxon>Debaryomycetaceae</taxon>
        <taxon>Diutina</taxon>
    </lineage>
</organism>
<accession>A0A642USD8</accession>
<dbReference type="AlphaFoldDB" id="A0A642USD8"/>
<sequence>MTAQQSHETALELASAVSQLQQRAAGQPAAQINQRGQVAPQVGQRRREHRRSADQVDHGQQHSFRPAQHQSALQGKLQASLQEPDGTGVELFPFQQALQGVGQGGRVVVARVIVSPVKTHLIIWKQVCGTCP</sequence>
<evidence type="ECO:0000256" key="1">
    <source>
        <dbReference type="SAM" id="MobiDB-lite"/>
    </source>
</evidence>
<feature type="region of interest" description="Disordered" evidence="1">
    <location>
        <begin position="18"/>
        <end position="82"/>
    </location>
</feature>
<dbReference type="GeneID" id="54780542"/>
<feature type="compositionally biased region" description="Polar residues" evidence="1">
    <location>
        <begin position="18"/>
        <end position="36"/>
    </location>
</feature>
<reference evidence="2 3" key="1">
    <citation type="submission" date="2019-07" db="EMBL/GenBank/DDBJ databases">
        <title>Genome assembly of two rare yeast pathogens: Diutina rugosa and Trichomonascus ciferrii.</title>
        <authorList>
            <person name="Mixao V."/>
            <person name="Saus E."/>
            <person name="Hansen A."/>
            <person name="Lass-Flor C."/>
            <person name="Gabaldon T."/>
        </authorList>
    </citation>
    <scope>NUCLEOTIDE SEQUENCE [LARGE SCALE GENOMIC DNA]</scope>
    <source>
        <strain evidence="2 3">CBS 613</strain>
    </source>
</reference>
<comment type="caution">
    <text evidence="2">The sequence shown here is derived from an EMBL/GenBank/DDBJ whole genome shotgun (WGS) entry which is preliminary data.</text>
</comment>
<feature type="compositionally biased region" description="Basic and acidic residues" evidence="1">
    <location>
        <begin position="51"/>
        <end position="60"/>
    </location>
</feature>
<dbReference type="VEuPathDB" id="FungiDB:DIURU_001889"/>
<proteinExistence type="predicted"/>
<dbReference type="Proteomes" id="UP000449547">
    <property type="component" value="Unassembled WGS sequence"/>
</dbReference>